<proteinExistence type="inferred from homology"/>
<evidence type="ECO:0000256" key="8">
    <source>
        <dbReference type="PROSITE-ProRule" id="PRU01023"/>
    </source>
</evidence>
<feature type="binding site" evidence="7 8">
    <location>
        <position position="151"/>
    </location>
    <ligand>
        <name>S-adenosyl-L-methionine</name>
        <dbReference type="ChEBI" id="CHEBI:59789"/>
    </ligand>
</feature>
<dbReference type="EC" id="2.1.1.178" evidence="7"/>
<keyword evidence="6 7" id="KW-0694">RNA-binding</keyword>
<dbReference type="eggNOG" id="COG0144">
    <property type="taxonomic scope" value="Bacteria"/>
</dbReference>
<dbReference type="Pfam" id="PF21150">
    <property type="entry name" value="YebU_pre-PUA_dom"/>
    <property type="match status" value="1"/>
</dbReference>
<dbReference type="STRING" id="1328313.DS2_11903"/>
<dbReference type="Proteomes" id="UP000019276">
    <property type="component" value="Unassembled WGS sequence"/>
</dbReference>
<evidence type="ECO:0000256" key="2">
    <source>
        <dbReference type="ARBA" id="ARBA00022552"/>
    </source>
</evidence>
<feature type="binding site" evidence="7 8">
    <location>
        <position position="178"/>
    </location>
    <ligand>
        <name>S-adenosyl-L-methionine</name>
        <dbReference type="ChEBI" id="CHEBI:59789"/>
    </ligand>
</feature>
<dbReference type="GO" id="GO:0070475">
    <property type="term" value="P:rRNA base methylation"/>
    <property type="evidence" value="ECO:0007669"/>
    <property type="project" value="TreeGrafter"/>
</dbReference>
<comment type="similarity">
    <text evidence="7 8">Belongs to the class I-like SAM-binding methyltransferase superfamily. RsmB/NOP family.</text>
</comment>
<dbReference type="OrthoDB" id="9810297at2"/>
<dbReference type="Pfam" id="PF01189">
    <property type="entry name" value="Methyltr_RsmB-F"/>
    <property type="match status" value="1"/>
</dbReference>
<dbReference type="EMBL" id="ARZY01000022">
    <property type="protein sequence ID" value="EWH09534.1"/>
    <property type="molecule type" value="Genomic_DNA"/>
</dbReference>
<dbReference type="HAMAP" id="MF_01579">
    <property type="entry name" value="16SrRNA_methyltr_F"/>
    <property type="match status" value="1"/>
</dbReference>
<feature type="binding site" evidence="7 8">
    <location>
        <position position="195"/>
    </location>
    <ligand>
        <name>S-adenosyl-L-methionine</name>
        <dbReference type="ChEBI" id="CHEBI:59789"/>
    </ligand>
</feature>
<dbReference type="InterPro" id="IPR029063">
    <property type="entry name" value="SAM-dependent_MTases_sf"/>
</dbReference>
<keyword evidence="1 7" id="KW-0963">Cytoplasm</keyword>
<dbReference type="PANTHER" id="PTHR22807">
    <property type="entry name" value="NOP2 YEAST -RELATED NOL1/NOP2/FMU SUN DOMAIN-CONTAINING"/>
    <property type="match status" value="1"/>
</dbReference>
<dbReference type="eggNOG" id="COG3270">
    <property type="taxonomic scope" value="Bacteria"/>
</dbReference>
<evidence type="ECO:0000256" key="6">
    <source>
        <dbReference type="ARBA" id="ARBA00022884"/>
    </source>
</evidence>
<comment type="function">
    <text evidence="7">Specifically methylates the cytosine at position 1407 (m5C1407) of 16S rRNA.</text>
</comment>
<evidence type="ECO:0000259" key="9">
    <source>
        <dbReference type="PROSITE" id="PS51686"/>
    </source>
</evidence>
<dbReference type="InterPro" id="IPR049560">
    <property type="entry name" value="MeTrfase_RsmB-F_NOP2_cat"/>
</dbReference>
<dbReference type="GO" id="GO:0003723">
    <property type="term" value="F:RNA binding"/>
    <property type="evidence" value="ECO:0007669"/>
    <property type="project" value="UniProtKB-UniRule"/>
</dbReference>
<dbReference type="GO" id="GO:0009383">
    <property type="term" value="F:rRNA (cytosine-C5-)-methyltransferase activity"/>
    <property type="evidence" value="ECO:0007669"/>
    <property type="project" value="TreeGrafter"/>
</dbReference>
<dbReference type="Gene3D" id="3.40.50.150">
    <property type="entry name" value="Vaccinia Virus protein VP39"/>
    <property type="match status" value="1"/>
</dbReference>
<keyword evidence="4 7" id="KW-0808">Transferase</keyword>
<evidence type="ECO:0000313" key="11">
    <source>
        <dbReference type="Proteomes" id="UP000019276"/>
    </source>
</evidence>
<evidence type="ECO:0000256" key="5">
    <source>
        <dbReference type="ARBA" id="ARBA00022691"/>
    </source>
</evidence>
<comment type="catalytic activity">
    <reaction evidence="7">
        <text>cytidine(1407) in 16S rRNA + S-adenosyl-L-methionine = 5-methylcytidine(1407) in 16S rRNA + S-adenosyl-L-homocysteine + H(+)</text>
        <dbReference type="Rhea" id="RHEA:42756"/>
        <dbReference type="Rhea" id="RHEA-COMP:10223"/>
        <dbReference type="Rhea" id="RHEA-COMP:10224"/>
        <dbReference type="ChEBI" id="CHEBI:15378"/>
        <dbReference type="ChEBI" id="CHEBI:57856"/>
        <dbReference type="ChEBI" id="CHEBI:59789"/>
        <dbReference type="ChEBI" id="CHEBI:74483"/>
        <dbReference type="ChEBI" id="CHEBI:82748"/>
        <dbReference type="EC" id="2.1.1.178"/>
    </reaction>
</comment>
<dbReference type="InterPro" id="IPR048457">
    <property type="entry name" value="YebU_pre-PUA_dom"/>
</dbReference>
<protein>
    <recommendedName>
        <fullName evidence="7">Ribosomal RNA small subunit methyltransferase F</fullName>
        <ecNumber evidence="7">2.1.1.178</ecNumber>
    </recommendedName>
    <alternativeName>
        <fullName evidence="7">16S rRNA m5C1407 methyltransferase</fullName>
    </alternativeName>
    <alternativeName>
        <fullName evidence="7">rRNA (cytosine-C(5)-)-methyltransferase RsmF</fullName>
    </alternativeName>
</protein>
<accession>W7Q9M5</accession>
<feature type="active site" description="Nucleophile" evidence="7 8">
    <location>
        <position position="248"/>
    </location>
</feature>
<dbReference type="Pfam" id="PF13636">
    <property type="entry name" value="Methyltranf_PUA"/>
    <property type="match status" value="1"/>
</dbReference>
<name>W7Q9M5_9ALTE</name>
<organism evidence="10 11">
    <name type="scientific">Catenovulum agarivorans DS-2</name>
    <dbReference type="NCBI Taxonomy" id="1328313"/>
    <lineage>
        <taxon>Bacteria</taxon>
        <taxon>Pseudomonadati</taxon>
        <taxon>Pseudomonadota</taxon>
        <taxon>Gammaproteobacteria</taxon>
        <taxon>Alteromonadales</taxon>
        <taxon>Alteromonadaceae</taxon>
        <taxon>Catenovulum</taxon>
    </lineage>
</organism>
<dbReference type="NCBIfam" id="NF008898">
    <property type="entry name" value="PRK11933.1"/>
    <property type="match status" value="1"/>
</dbReference>
<dbReference type="RefSeq" id="WP_035015030.1">
    <property type="nucleotide sequence ID" value="NZ_ARZY01000022.1"/>
</dbReference>
<gene>
    <name evidence="10" type="primary">yebU</name>
    <name evidence="7" type="synonym">rsmF</name>
    <name evidence="10" type="ORF">DS2_11903</name>
</gene>
<dbReference type="InterPro" id="IPR031341">
    <property type="entry name" value="Methyltr_RsmF_N"/>
</dbReference>
<comment type="caution">
    <text evidence="10">The sequence shown here is derived from an EMBL/GenBank/DDBJ whole genome shotgun (WGS) entry which is preliminary data.</text>
</comment>
<keyword evidence="3 7" id="KW-0489">Methyltransferase</keyword>
<dbReference type="InterPro" id="IPR023267">
    <property type="entry name" value="RCMT"/>
</dbReference>
<dbReference type="AlphaFoldDB" id="W7Q9M5"/>
<feature type="binding site" evidence="7 8">
    <location>
        <begin position="127"/>
        <end position="133"/>
    </location>
    <ligand>
        <name>S-adenosyl-L-methionine</name>
        <dbReference type="ChEBI" id="CHEBI:59789"/>
    </ligand>
</feature>
<feature type="domain" description="SAM-dependent MTase RsmB/NOP-type" evidence="9">
    <location>
        <begin position="27"/>
        <end position="312"/>
    </location>
</feature>
<dbReference type="InterPro" id="IPR001678">
    <property type="entry name" value="MeTrfase_RsmB-F_NOP2_dom"/>
</dbReference>
<dbReference type="PATRIC" id="fig|1328313.3.peg.2433"/>
<dbReference type="PROSITE" id="PS51686">
    <property type="entry name" value="SAM_MT_RSMB_NOP"/>
    <property type="match status" value="1"/>
</dbReference>
<evidence type="ECO:0000256" key="1">
    <source>
        <dbReference type="ARBA" id="ARBA00022490"/>
    </source>
</evidence>
<dbReference type="SUPFAM" id="SSF53335">
    <property type="entry name" value="S-adenosyl-L-methionine-dependent methyltransferases"/>
    <property type="match status" value="1"/>
</dbReference>
<reference evidence="10 11" key="1">
    <citation type="journal article" date="2014" name="Genome Announc.">
        <title>Draft Genome Sequence of the Agar-Degrading Bacterium Catenovulum sp. Strain DS-2, Isolated from Intestines of Haliotis diversicolor.</title>
        <authorList>
            <person name="Shan D."/>
            <person name="Li X."/>
            <person name="Gu Z."/>
            <person name="Wei G."/>
            <person name="Gao Z."/>
            <person name="Shao Z."/>
        </authorList>
    </citation>
    <scope>NUCLEOTIDE SEQUENCE [LARGE SCALE GENOMIC DNA]</scope>
    <source>
        <strain evidence="10 11">DS-2</strain>
    </source>
</reference>
<evidence type="ECO:0000256" key="4">
    <source>
        <dbReference type="ARBA" id="ARBA00022679"/>
    </source>
</evidence>
<dbReference type="Pfam" id="PF17125">
    <property type="entry name" value="Methyltr_RsmF_N"/>
    <property type="match status" value="1"/>
</dbReference>
<dbReference type="GO" id="GO:0005737">
    <property type="term" value="C:cytoplasm"/>
    <property type="evidence" value="ECO:0007669"/>
    <property type="project" value="UniProtKB-SubCell"/>
</dbReference>
<dbReference type="InterPro" id="IPR027391">
    <property type="entry name" value="Nol1_Nop2_Fmu_2"/>
</dbReference>
<dbReference type="PRINTS" id="PR02008">
    <property type="entry name" value="RCMTFAMILY"/>
</dbReference>
<evidence type="ECO:0000313" key="10">
    <source>
        <dbReference type="EMBL" id="EWH09534.1"/>
    </source>
</evidence>
<comment type="subcellular location">
    <subcellularLocation>
        <location evidence="7">Cytoplasm</location>
    </subcellularLocation>
</comment>
<evidence type="ECO:0000256" key="7">
    <source>
        <dbReference type="HAMAP-Rule" id="MF_01579"/>
    </source>
</evidence>
<sequence length="489" mass="55197">MNKALLPEHFINFITPCLPSHLNLQDFIDYCAKPLRKSIRVNTLKVSTEDFVEKATQQGWRLTPIPWCKDGFWLQRPDEQEQQIQLGNTLSHLTGEFYIQEASSMLPPVALLYKQTDTLDLACLDVAAAPGSKTTQLAALMNNQGVIVANEFSSSRVKVLSANIQRCSVTNTALTHMDGRMFIHLKEQFGAILLDAPCSGEGTVRKDVDSMKNWTEQSVHDIASVQRDLIDAAFHALKPNGVMIYSTCTLNQIENQQVCLWLKEKYGDAVEFESLADLFAGAENSTTTEGFLHVWPQIYDSEGFFVARIRKKASVDHQLENPFTKLGQFPFKPLSKKNSQQLQSFLASQFGMNDFPLAACSQRETKKALEVWYFPPKLEALKGKVKFARVGIKLAELAKHGFKLEHNLAINFAQLAKQQTQELSAHQCQAYWQGKDIDGDFNKLNKGEVIVCYQGQALGFAKKLPDRLKNQLPRELVRDNLDFSDQYNQ</sequence>
<dbReference type="PANTHER" id="PTHR22807:SF30">
    <property type="entry name" value="28S RRNA (CYTOSINE(4447)-C(5))-METHYLTRANSFERASE-RELATED"/>
    <property type="match status" value="1"/>
</dbReference>
<keyword evidence="2 7" id="KW-0698">rRNA processing</keyword>
<dbReference type="InterPro" id="IPR023545">
    <property type="entry name" value="rRNA_ssu_MeTfrase_F"/>
</dbReference>
<evidence type="ECO:0000256" key="3">
    <source>
        <dbReference type="ARBA" id="ARBA00022603"/>
    </source>
</evidence>
<dbReference type="Gene3D" id="3.10.450.720">
    <property type="match status" value="1"/>
</dbReference>
<keyword evidence="5 7" id="KW-0949">S-adenosyl-L-methionine</keyword>
<keyword evidence="11" id="KW-1185">Reference proteome</keyword>
<dbReference type="NCBIfam" id="TIGR00446">
    <property type="entry name" value="nop2p"/>
    <property type="match status" value="1"/>
</dbReference>
<dbReference type="InterPro" id="IPR011023">
    <property type="entry name" value="Nop2p"/>
</dbReference>